<gene>
    <name evidence="2" type="ORF">PR003_g20549</name>
</gene>
<feature type="compositionally biased region" description="Polar residues" evidence="1">
    <location>
        <begin position="95"/>
        <end position="104"/>
    </location>
</feature>
<comment type="caution">
    <text evidence="2">The sequence shown here is derived from an EMBL/GenBank/DDBJ whole genome shotgun (WGS) entry which is preliminary data.</text>
</comment>
<evidence type="ECO:0000313" key="2">
    <source>
        <dbReference type="EMBL" id="KAE9309282.1"/>
    </source>
</evidence>
<sequence length="131" mass="13832">MQSSELDGDRVTMGSNKEVVTATTEGGARMAGRVESGTVRAVWTYPVYVQGWCRLDVKGRAVSDGVGWGGRAALSQEDLPHRTQERTRTAPEDGSSPSNETSAGRGSCWREVGTCGVHAENGSDAKAVCSV</sequence>
<feature type="region of interest" description="Disordered" evidence="1">
    <location>
        <begin position="71"/>
        <end position="107"/>
    </location>
</feature>
<dbReference type="EMBL" id="QXFT01001838">
    <property type="protein sequence ID" value="KAE9309282.1"/>
    <property type="molecule type" value="Genomic_DNA"/>
</dbReference>
<organism evidence="2 3">
    <name type="scientific">Phytophthora rubi</name>
    <dbReference type="NCBI Taxonomy" id="129364"/>
    <lineage>
        <taxon>Eukaryota</taxon>
        <taxon>Sar</taxon>
        <taxon>Stramenopiles</taxon>
        <taxon>Oomycota</taxon>
        <taxon>Peronosporomycetes</taxon>
        <taxon>Peronosporales</taxon>
        <taxon>Peronosporaceae</taxon>
        <taxon>Phytophthora</taxon>
    </lineage>
</organism>
<name>A0A6A4DN76_9STRA</name>
<evidence type="ECO:0000313" key="3">
    <source>
        <dbReference type="Proteomes" id="UP000434957"/>
    </source>
</evidence>
<keyword evidence="3" id="KW-1185">Reference proteome</keyword>
<dbReference type="AlphaFoldDB" id="A0A6A4DN76"/>
<dbReference type="Proteomes" id="UP000434957">
    <property type="component" value="Unassembled WGS sequence"/>
</dbReference>
<accession>A0A6A4DN76</accession>
<proteinExistence type="predicted"/>
<protein>
    <submittedName>
        <fullName evidence="2">Uncharacterized protein</fullName>
    </submittedName>
</protein>
<feature type="compositionally biased region" description="Basic and acidic residues" evidence="1">
    <location>
        <begin position="78"/>
        <end position="91"/>
    </location>
</feature>
<reference evidence="2 3" key="1">
    <citation type="submission" date="2018-08" db="EMBL/GenBank/DDBJ databases">
        <title>Genomic investigation of the strawberry pathogen Phytophthora fragariae indicates pathogenicity is determined by transcriptional variation in three key races.</title>
        <authorList>
            <person name="Adams T.M."/>
            <person name="Armitage A.D."/>
            <person name="Sobczyk M.K."/>
            <person name="Bates H.J."/>
            <person name="Dunwell J.M."/>
            <person name="Nellist C.F."/>
            <person name="Harrison R.J."/>
        </authorList>
    </citation>
    <scope>NUCLEOTIDE SEQUENCE [LARGE SCALE GENOMIC DNA]</scope>
    <source>
        <strain evidence="2 3">SCRP333</strain>
    </source>
</reference>
<evidence type="ECO:0000256" key="1">
    <source>
        <dbReference type="SAM" id="MobiDB-lite"/>
    </source>
</evidence>